<reference evidence="2 3" key="1">
    <citation type="submission" date="2019-04" db="EMBL/GenBank/DDBJ databases">
        <title>An improved genome assembly and genetic linkage map for asparagus bean, Vigna unguiculata ssp. sesquipedialis.</title>
        <authorList>
            <person name="Xia Q."/>
            <person name="Zhang R."/>
            <person name="Dong Y."/>
        </authorList>
    </citation>
    <scope>NUCLEOTIDE SEQUENCE [LARGE SCALE GENOMIC DNA]</scope>
    <source>
        <tissue evidence="2">Leaf</tissue>
    </source>
</reference>
<proteinExistence type="predicted"/>
<evidence type="ECO:0000313" key="2">
    <source>
        <dbReference type="EMBL" id="QCD99694.1"/>
    </source>
</evidence>
<organism evidence="2 3">
    <name type="scientific">Vigna unguiculata</name>
    <name type="common">Cowpea</name>
    <dbReference type="NCBI Taxonomy" id="3917"/>
    <lineage>
        <taxon>Eukaryota</taxon>
        <taxon>Viridiplantae</taxon>
        <taxon>Streptophyta</taxon>
        <taxon>Embryophyta</taxon>
        <taxon>Tracheophyta</taxon>
        <taxon>Spermatophyta</taxon>
        <taxon>Magnoliopsida</taxon>
        <taxon>eudicotyledons</taxon>
        <taxon>Gunneridae</taxon>
        <taxon>Pentapetalae</taxon>
        <taxon>rosids</taxon>
        <taxon>fabids</taxon>
        <taxon>Fabales</taxon>
        <taxon>Fabaceae</taxon>
        <taxon>Papilionoideae</taxon>
        <taxon>50 kb inversion clade</taxon>
        <taxon>NPAAA clade</taxon>
        <taxon>indigoferoid/millettioid clade</taxon>
        <taxon>Phaseoleae</taxon>
        <taxon>Vigna</taxon>
    </lineage>
</organism>
<protein>
    <submittedName>
        <fullName evidence="2">Uncharacterized protein</fullName>
    </submittedName>
</protein>
<evidence type="ECO:0000256" key="1">
    <source>
        <dbReference type="SAM" id="Coils"/>
    </source>
</evidence>
<gene>
    <name evidence="2" type="ORF">DEO72_LG7g978</name>
</gene>
<feature type="coiled-coil region" evidence="1">
    <location>
        <begin position="33"/>
        <end position="102"/>
    </location>
</feature>
<dbReference type="EMBL" id="CP039351">
    <property type="protein sequence ID" value="QCD99694.1"/>
    <property type="molecule type" value="Genomic_DNA"/>
</dbReference>
<sequence>MEADHIVRTMVEFGSKALILSRRMGSLYRREVKEGGQEKVEELQGKVNKFEEERAAWKKEKEGWEEERKRLATWRVRCLDSEEKLNKRIGELEEDYDDLKDKYEGAPV</sequence>
<keyword evidence="3" id="KW-1185">Reference proteome</keyword>
<accession>A0A4D6MIZ2</accession>
<name>A0A4D6MIZ2_VIGUN</name>
<evidence type="ECO:0000313" key="3">
    <source>
        <dbReference type="Proteomes" id="UP000501690"/>
    </source>
</evidence>
<dbReference type="Proteomes" id="UP000501690">
    <property type="component" value="Linkage Group LG7"/>
</dbReference>
<keyword evidence="1" id="KW-0175">Coiled coil</keyword>
<dbReference type="AlphaFoldDB" id="A0A4D6MIZ2"/>